<evidence type="ECO:0000259" key="5">
    <source>
        <dbReference type="Pfam" id="PF25989"/>
    </source>
</evidence>
<dbReference type="SUPFAM" id="SSF111369">
    <property type="entry name" value="HlyD-like secretion proteins"/>
    <property type="match status" value="1"/>
</dbReference>
<dbReference type="STRING" id="658219.SAMN05216212_1567"/>
<dbReference type="AlphaFoldDB" id="A0A1G8ZFB8"/>
<evidence type="ECO:0000313" key="6">
    <source>
        <dbReference type="EMBL" id="SDK12860.1"/>
    </source>
</evidence>
<protein>
    <submittedName>
        <fullName evidence="6">HlyD family secretion protein</fullName>
    </submittedName>
</protein>
<comment type="subcellular location">
    <subcellularLocation>
        <location evidence="1">Cell envelope</location>
    </subcellularLocation>
</comment>
<feature type="domain" description="YknX-like C-terminal permuted SH3-like" evidence="5">
    <location>
        <begin position="332"/>
        <end position="398"/>
    </location>
</feature>
<dbReference type="InterPro" id="IPR058624">
    <property type="entry name" value="MdtA-like_HH"/>
</dbReference>
<dbReference type="Gene3D" id="2.40.50.100">
    <property type="match status" value="1"/>
</dbReference>
<dbReference type="Proteomes" id="UP000199305">
    <property type="component" value="Unassembled WGS sequence"/>
</dbReference>
<evidence type="ECO:0000256" key="2">
    <source>
        <dbReference type="ARBA" id="ARBA00023054"/>
    </source>
</evidence>
<gene>
    <name evidence="6" type="ORF">SAMN05216212_1567</name>
</gene>
<dbReference type="EMBL" id="FNFH01000003">
    <property type="protein sequence ID" value="SDK12860.1"/>
    <property type="molecule type" value="Genomic_DNA"/>
</dbReference>
<feature type="domain" description="Multidrug resistance protein MdtA-like alpha-helical hairpin" evidence="4">
    <location>
        <begin position="118"/>
        <end position="175"/>
    </location>
</feature>
<dbReference type="InterPro" id="IPR058637">
    <property type="entry name" value="YknX-like_C"/>
</dbReference>
<evidence type="ECO:0000256" key="3">
    <source>
        <dbReference type="SAM" id="Coils"/>
    </source>
</evidence>
<sequence length="402" mass="44587">MRAKLLRRLVIIGLLAVLVLFFAWAFLPKPVPVDLAGVSRGPMEVYVRDEGYTRVKDVFVVSAPVTGYLLRVDKEVGDTVTAYRTELAQLLPTHPQFLDERTRNQAMATIRSAQSALELARAERRDAEAQLEFARADARRFRQLAEKDFVSQSELERVELALDSAEASLASARAAEKVRQGELENARAALIPPREGKPPSPEDIVKVTAPVSGQVLQLRQESESVVEAGTPLLDIGNPSQLEVVVDLLSRDAVQVNPGDYARFTRWGGDNPLHGTVRVVEPFGFTKISALGIEEQRVNVIIELDDPRREWQRLGHGYRVDAAVRIWRGEKILQVPTGTLIRYRGKWAVFRVRGGQAELVPVEIGHNNGQVAEVLDGLVEGDTLVLHPSERIEDGVAVEKRAL</sequence>
<reference evidence="7" key="1">
    <citation type="submission" date="2016-10" db="EMBL/GenBank/DDBJ databases">
        <authorList>
            <person name="Varghese N."/>
            <person name="Submissions S."/>
        </authorList>
    </citation>
    <scope>NUCLEOTIDE SEQUENCE [LARGE SCALE GENOMIC DNA]</scope>
    <source>
        <strain evidence="7">CGMCC 1.10658</strain>
    </source>
</reference>
<dbReference type="GO" id="GO:0030313">
    <property type="term" value="C:cell envelope"/>
    <property type="evidence" value="ECO:0007669"/>
    <property type="project" value="UniProtKB-SubCell"/>
</dbReference>
<keyword evidence="7" id="KW-1185">Reference proteome</keyword>
<dbReference type="Pfam" id="PF25876">
    <property type="entry name" value="HH_MFP_RND"/>
    <property type="match status" value="1"/>
</dbReference>
<name>A0A1G8ZFB8_9GAMM</name>
<accession>A0A1G8ZFB8</accession>
<dbReference type="Gene3D" id="2.40.30.170">
    <property type="match status" value="1"/>
</dbReference>
<evidence type="ECO:0000256" key="1">
    <source>
        <dbReference type="ARBA" id="ARBA00004196"/>
    </source>
</evidence>
<feature type="coiled-coil region" evidence="3">
    <location>
        <begin position="103"/>
        <end position="175"/>
    </location>
</feature>
<evidence type="ECO:0000259" key="4">
    <source>
        <dbReference type="Pfam" id="PF25876"/>
    </source>
</evidence>
<dbReference type="OrthoDB" id="9791520at2"/>
<dbReference type="PANTHER" id="PTHR32347">
    <property type="entry name" value="EFFLUX SYSTEM COMPONENT YKNX-RELATED"/>
    <property type="match status" value="1"/>
</dbReference>
<dbReference type="Gene3D" id="2.40.420.20">
    <property type="match status" value="1"/>
</dbReference>
<dbReference type="RefSeq" id="WP_091511450.1">
    <property type="nucleotide sequence ID" value="NZ_FNFH01000003.1"/>
</dbReference>
<proteinExistence type="predicted"/>
<evidence type="ECO:0000313" key="7">
    <source>
        <dbReference type="Proteomes" id="UP000199305"/>
    </source>
</evidence>
<dbReference type="InterPro" id="IPR050465">
    <property type="entry name" value="UPF0194_transport"/>
</dbReference>
<dbReference type="Pfam" id="PF25989">
    <property type="entry name" value="YknX_C"/>
    <property type="match status" value="1"/>
</dbReference>
<dbReference type="PANTHER" id="PTHR32347:SF29">
    <property type="entry name" value="UPF0194 MEMBRANE PROTEIN YBHG"/>
    <property type="match status" value="1"/>
</dbReference>
<keyword evidence="2 3" id="KW-0175">Coiled coil</keyword>
<organism evidence="6 7">
    <name type="scientific">Microbulbifer yueqingensis</name>
    <dbReference type="NCBI Taxonomy" id="658219"/>
    <lineage>
        <taxon>Bacteria</taxon>
        <taxon>Pseudomonadati</taxon>
        <taxon>Pseudomonadota</taxon>
        <taxon>Gammaproteobacteria</taxon>
        <taxon>Cellvibrionales</taxon>
        <taxon>Microbulbiferaceae</taxon>
        <taxon>Microbulbifer</taxon>
    </lineage>
</organism>
<dbReference type="Gene3D" id="1.10.287.470">
    <property type="entry name" value="Helix hairpin bin"/>
    <property type="match status" value="1"/>
</dbReference>